<dbReference type="RefSeq" id="WP_224155218.1">
    <property type="nucleotide sequence ID" value="NZ_JAHBFV010000003.1"/>
</dbReference>
<evidence type="ECO:0000256" key="1">
    <source>
        <dbReference type="SAM" id="Phobius"/>
    </source>
</evidence>
<sequence length="122" mass="13982">MKKIIWNLGYLVLGVILGSIIMFFFVTGRVHEVKPILQNGTYKGTTWKKIIIKNKNVTIINDKAQKNRFFYTDINKDKVLLVNEKANYANKFKVIKAGNKITLFTIKGTNVSKTSENILTKE</sequence>
<dbReference type="AlphaFoldDB" id="A0AB35FX97"/>
<comment type="caution">
    <text evidence="2">The sequence shown here is derived from an EMBL/GenBank/DDBJ whole genome shotgun (WGS) entry which is preliminary data.</text>
</comment>
<proteinExistence type="predicted"/>
<protein>
    <submittedName>
        <fullName evidence="2">Uncharacterized protein</fullName>
    </submittedName>
</protein>
<keyword evidence="1" id="KW-1133">Transmembrane helix</keyword>
<reference evidence="2" key="1">
    <citation type="submission" date="2021-05" db="EMBL/GenBank/DDBJ databases">
        <title>Pangenome of Leuconostoc gelidum warrants species status for Leuconostoc gelidum subsp. gasicomitatum.</title>
        <authorList>
            <person name="Johansson P."/>
            <person name="Sade E."/>
            <person name="Hultman J."/>
            <person name="Auvinen P."/>
            <person name="Bjorkroth J."/>
        </authorList>
    </citation>
    <scope>NUCLEOTIDE SEQUENCE</scope>
    <source>
        <strain evidence="2">C220d</strain>
    </source>
</reference>
<dbReference type="EMBL" id="JAHBFV010000003">
    <property type="protein sequence ID" value="MBZ6015204.1"/>
    <property type="molecule type" value="Genomic_DNA"/>
</dbReference>
<accession>A0AB35FX97</accession>
<keyword evidence="1" id="KW-0812">Transmembrane</keyword>
<feature type="transmembrane region" description="Helical" evidence="1">
    <location>
        <begin position="6"/>
        <end position="26"/>
    </location>
</feature>
<keyword evidence="1" id="KW-0472">Membrane</keyword>
<gene>
    <name evidence="2" type="ORF">KII88_01420</name>
</gene>
<evidence type="ECO:0000313" key="2">
    <source>
        <dbReference type="EMBL" id="MBZ6015204.1"/>
    </source>
</evidence>
<evidence type="ECO:0000313" key="3">
    <source>
        <dbReference type="Proteomes" id="UP000727071"/>
    </source>
</evidence>
<dbReference type="Proteomes" id="UP000727071">
    <property type="component" value="Unassembled WGS sequence"/>
</dbReference>
<organism evidence="2 3">
    <name type="scientific">Leuconostoc gelidum subsp. gelidum</name>
    <dbReference type="NCBI Taxonomy" id="1607839"/>
    <lineage>
        <taxon>Bacteria</taxon>
        <taxon>Bacillati</taxon>
        <taxon>Bacillota</taxon>
        <taxon>Bacilli</taxon>
        <taxon>Lactobacillales</taxon>
        <taxon>Lactobacillaceae</taxon>
        <taxon>Leuconostoc</taxon>
        <taxon>Leuconostoc gelidum group</taxon>
    </lineage>
</organism>
<name>A0AB35FX97_LEUGE</name>